<dbReference type="EC" id="2.1.1.-" evidence="1"/>
<dbReference type="AlphaFoldDB" id="A0A377CX38"/>
<sequence>MWVYSVDNGPMAQSLMDTGQVTWLREDGFKFRPTAQQYLLDGMRYG</sequence>
<evidence type="ECO:0000313" key="1">
    <source>
        <dbReference type="EMBL" id="STM07902.1"/>
    </source>
</evidence>
<name>A0A377CX38_ECOLX</name>
<protein>
    <submittedName>
        <fullName evidence="1">Putative RNA 2'-O-ribose methyltransferase</fullName>
        <ecNumber evidence="1">2.1.1.-</ecNumber>
        <ecNumber evidence="1">2.1.1.186</ecNumber>
    </submittedName>
</protein>
<evidence type="ECO:0000313" key="2">
    <source>
        <dbReference type="Proteomes" id="UP000254052"/>
    </source>
</evidence>
<dbReference type="Gene3D" id="3.40.50.150">
    <property type="entry name" value="Vaccinia Virus protein VP39"/>
    <property type="match status" value="1"/>
</dbReference>
<dbReference type="EMBL" id="UGED01000011">
    <property type="protein sequence ID" value="STM07902.1"/>
    <property type="molecule type" value="Genomic_DNA"/>
</dbReference>
<dbReference type="Proteomes" id="UP000254052">
    <property type="component" value="Unassembled WGS sequence"/>
</dbReference>
<accession>A0A377CX38</accession>
<organism evidence="1 2">
    <name type="scientific">Escherichia coli</name>
    <dbReference type="NCBI Taxonomy" id="562"/>
    <lineage>
        <taxon>Bacteria</taxon>
        <taxon>Pseudomonadati</taxon>
        <taxon>Pseudomonadota</taxon>
        <taxon>Gammaproteobacteria</taxon>
        <taxon>Enterobacterales</taxon>
        <taxon>Enterobacteriaceae</taxon>
        <taxon>Escherichia</taxon>
    </lineage>
</organism>
<proteinExistence type="predicted"/>
<dbReference type="GO" id="GO:0008168">
    <property type="term" value="F:methyltransferase activity"/>
    <property type="evidence" value="ECO:0007669"/>
    <property type="project" value="UniProtKB-KW"/>
</dbReference>
<dbReference type="GO" id="GO:0032259">
    <property type="term" value="P:methylation"/>
    <property type="evidence" value="ECO:0007669"/>
    <property type="project" value="UniProtKB-KW"/>
</dbReference>
<gene>
    <name evidence="1" type="primary">mtfA_3</name>
    <name evidence="1" type="ORF">NCTC9962_05525</name>
</gene>
<dbReference type="InterPro" id="IPR029063">
    <property type="entry name" value="SAM-dependent_MTases_sf"/>
</dbReference>
<keyword evidence="1" id="KW-0808">Transferase</keyword>
<reference evidence="1 2" key="1">
    <citation type="submission" date="2018-06" db="EMBL/GenBank/DDBJ databases">
        <authorList>
            <consortium name="Pathogen Informatics"/>
            <person name="Doyle S."/>
        </authorList>
    </citation>
    <scope>NUCLEOTIDE SEQUENCE [LARGE SCALE GENOMIC DNA]</scope>
    <source>
        <strain evidence="1 2">NCTC9962</strain>
    </source>
</reference>
<dbReference type="EC" id="2.1.1.186" evidence="1"/>
<keyword evidence="1" id="KW-0489">Methyltransferase</keyword>